<gene>
    <name evidence="3" type="primary">grpE</name>
    <name evidence="7" type="ORF">IAD51_06305</name>
</gene>
<dbReference type="PROSITE" id="PS01071">
    <property type="entry name" value="GRPE"/>
    <property type="match status" value="1"/>
</dbReference>
<dbReference type="PANTHER" id="PTHR21237:SF23">
    <property type="entry name" value="GRPE PROTEIN HOMOLOG, MITOCHONDRIAL"/>
    <property type="match status" value="1"/>
</dbReference>
<comment type="caution">
    <text evidence="7">The sequence shown here is derived from an EMBL/GenBank/DDBJ whole genome shotgun (WGS) entry which is preliminary data.</text>
</comment>
<dbReference type="GO" id="GO:0051082">
    <property type="term" value="F:unfolded protein binding"/>
    <property type="evidence" value="ECO:0007669"/>
    <property type="project" value="TreeGrafter"/>
</dbReference>
<keyword evidence="2 3" id="KW-0143">Chaperone</keyword>
<comment type="subunit">
    <text evidence="3">Homodimer.</text>
</comment>
<dbReference type="PRINTS" id="PR00773">
    <property type="entry name" value="GRPEPROTEIN"/>
</dbReference>
<comment type="similarity">
    <text evidence="1 3 5">Belongs to the GrpE family.</text>
</comment>
<dbReference type="CDD" id="cd00446">
    <property type="entry name" value="GrpE"/>
    <property type="match status" value="1"/>
</dbReference>
<accession>A0A9D1L3D9</accession>
<proteinExistence type="inferred from homology"/>
<reference evidence="7" key="1">
    <citation type="submission" date="2020-10" db="EMBL/GenBank/DDBJ databases">
        <authorList>
            <person name="Gilroy R."/>
        </authorList>
    </citation>
    <scope>NUCLEOTIDE SEQUENCE</scope>
    <source>
        <strain evidence="7">1063</strain>
    </source>
</reference>
<keyword evidence="3" id="KW-0963">Cytoplasm</keyword>
<sequence length="205" mass="22705">MKEKEYKDKRAKSAESKAAEDAREKAEADAKRAEEKQTDAAAGEQVLDREEMGDDKYIEALEERIGQCMAESVSARNIAMRLQADFDNYRKRNAALAEEMKTLGKSMVIEKMLTVLDNCDLARKYLTDESALTGFNMMERQILDALESFGLAEIDTEGKDFDAAFMSAVEREKAPGQEGKVVGVLAKGYTLNGKVLRPASVKVGC</sequence>
<dbReference type="GO" id="GO:0006457">
    <property type="term" value="P:protein folding"/>
    <property type="evidence" value="ECO:0007669"/>
    <property type="project" value="InterPro"/>
</dbReference>
<evidence type="ECO:0000256" key="5">
    <source>
        <dbReference type="RuleBase" id="RU004478"/>
    </source>
</evidence>
<dbReference type="SUPFAM" id="SSF51064">
    <property type="entry name" value="Head domain of nucleotide exchange factor GrpE"/>
    <property type="match status" value="1"/>
</dbReference>
<dbReference type="GO" id="GO:0051087">
    <property type="term" value="F:protein-folding chaperone binding"/>
    <property type="evidence" value="ECO:0007669"/>
    <property type="project" value="InterPro"/>
</dbReference>
<dbReference type="HAMAP" id="MF_01151">
    <property type="entry name" value="GrpE"/>
    <property type="match status" value="1"/>
</dbReference>
<evidence type="ECO:0000256" key="6">
    <source>
        <dbReference type="SAM" id="MobiDB-lite"/>
    </source>
</evidence>
<dbReference type="Gene3D" id="3.90.20.20">
    <property type="match status" value="1"/>
</dbReference>
<dbReference type="GO" id="GO:0005737">
    <property type="term" value="C:cytoplasm"/>
    <property type="evidence" value="ECO:0007669"/>
    <property type="project" value="UniProtKB-SubCell"/>
</dbReference>
<feature type="region of interest" description="Disordered" evidence="6">
    <location>
        <begin position="1"/>
        <end position="49"/>
    </location>
</feature>
<protein>
    <recommendedName>
        <fullName evidence="3 4">Protein GrpE</fullName>
    </recommendedName>
    <alternativeName>
        <fullName evidence="3">HSP-70 cofactor</fullName>
    </alternativeName>
</protein>
<keyword evidence="3 4" id="KW-0346">Stress response</keyword>
<dbReference type="Proteomes" id="UP000824088">
    <property type="component" value="Unassembled WGS sequence"/>
</dbReference>
<name>A0A9D1L3D9_9FIRM</name>
<comment type="function">
    <text evidence="3 4">Participates actively in the response to hyperosmotic and heat shock by preventing the aggregation of stress-denatured proteins, in association with DnaK and GrpE. It is the nucleotide exchange factor for DnaK and may function as a thermosensor. Unfolded proteins bind initially to DnaJ; upon interaction with the DnaJ-bound protein, DnaK hydrolyzes its bound ATP, resulting in the formation of a stable complex. GrpE releases ADP from DnaK; ATP binding to DnaK triggers the release of the substrate protein, thus completing the reaction cycle. Several rounds of ATP-dependent interactions between DnaJ, DnaK and GrpE are required for fully efficient folding.</text>
</comment>
<dbReference type="Gene3D" id="2.30.22.10">
    <property type="entry name" value="Head domain of nucleotide exchange factor GrpE"/>
    <property type="match status" value="1"/>
</dbReference>
<evidence type="ECO:0000256" key="3">
    <source>
        <dbReference type="HAMAP-Rule" id="MF_01151"/>
    </source>
</evidence>
<evidence type="ECO:0000313" key="8">
    <source>
        <dbReference type="Proteomes" id="UP000824088"/>
    </source>
</evidence>
<organism evidence="7 8">
    <name type="scientific">Candidatus Limadaptatus stercorigallinarum</name>
    <dbReference type="NCBI Taxonomy" id="2840845"/>
    <lineage>
        <taxon>Bacteria</taxon>
        <taxon>Bacillati</taxon>
        <taxon>Bacillota</taxon>
        <taxon>Clostridia</taxon>
        <taxon>Eubacteriales</taxon>
        <taxon>Candidatus Limadaptatus</taxon>
    </lineage>
</organism>
<dbReference type="EMBL" id="DVMN01000113">
    <property type="protein sequence ID" value="HIU21818.1"/>
    <property type="molecule type" value="Genomic_DNA"/>
</dbReference>
<dbReference type="Pfam" id="PF01025">
    <property type="entry name" value="GrpE"/>
    <property type="match status" value="1"/>
</dbReference>
<dbReference type="InterPro" id="IPR013805">
    <property type="entry name" value="GrpE_CC"/>
</dbReference>
<evidence type="ECO:0000256" key="1">
    <source>
        <dbReference type="ARBA" id="ARBA00009054"/>
    </source>
</evidence>
<feature type="compositionally biased region" description="Basic and acidic residues" evidence="6">
    <location>
        <begin position="1"/>
        <end position="38"/>
    </location>
</feature>
<comment type="subcellular location">
    <subcellularLocation>
        <location evidence="3">Cytoplasm</location>
    </subcellularLocation>
</comment>
<evidence type="ECO:0000256" key="4">
    <source>
        <dbReference type="RuleBase" id="RU000639"/>
    </source>
</evidence>
<dbReference type="GO" id="GO:0000774">
    <property type="term" value="F:adenyl-nucleotide exchange factor activity"/>
    <property type="evidence" value="ECO:0007669"/>
    <property type="project" value="InterPro"/>
</dbReference>
<dbReference type="AlphaFoldDB" id="A0A9D1L3D9"/>
<dbReference type="PANTHER" id="PTHR21237">
    <property type="entry name" value="GRPE PROTEIN"/>
    <property type="match status" value="1"/>
</dbReference>
<dbReference type="InterPro" id="IPR009012">
    <property type="entry name" value="GrpE_head"/>
</dbReference>
<evidence type="ECO:0000256" key="2">
    <source>
        <dbReference type="ARBA" id="ARBA00023186"/>
    </source>
</evidence>
<reference evidence="7" key="2">
    <citation type="journal article" date="2021" name="PeerJ">
        <title>Extensive microbial diversity within the chicken gut microbiome revealed by metagenomics and culture.</title>
        <authorList>
            <person name="Gilroy R."/>
            <person name="Ravi A."/>
            <person name="Getino M."/>
            <person name="Pursley I."/>
            <person name="Horton D.L."/>
            <person name="Alikhan N.F."/>
            <person name="Baker D."/>
            <person name="Gharbi K."/>
            <person name="Hall N."/>
            <person name="Watson M."/>
            <person name="Adriaenssens E.M."/>
            <person name="Foster-Nyarko E."/>
            <person name="Jarju S."/>
            <person name="Secka A."/>
            <person name="Antonio M."/>
            <person name="Oren A."/>
            <person name="Chaudhuri R.R."/>
            <person name="La Ragione R."/>
            <person name="Hildebrand F."/>
            <person name="Pallen M.J."/>
        </authorList>
    </citation>
    <scope>NUCLEOTIDE SEQUENCE</scope>
    <source>
        <strain evidence="7">1063</strain>
    </source>
</reference>
<dbReference type="GO" id="GO:0042803">
    <property type="term" value="F:protein homodimerization activity"/>
    <property type="evidence" value="ECO:0007669"/>
    <property type="project" value="InterPro"/>
</dbReference>
<dbReference type="SUPFAM" id="SSF58014">
    <property type="entry name" value="Coiled-coil domain of nucleotide exchange factor GrpE"/>
    <property type="match status" value="1"/>
</dbReference>
<dbReference type="InterPro" id="IPR000740">
    <property type="entry name" value="GrpE"/>
</dbReference>
<evidence type="ECO:0000313" key="7">
    <source>
        <dbReference type="EMBL" id="HIU21818.1"/>
    </source>
</evidence>